<dbReference type="InterPro" id="IPR000792">
    <property type="entry name" value="Tscrpt_reg_LuxR_C"/>
</dbReference>
<organism evidence="4 5">
    <name type="scientific">Nocardia cyriacigeorgica</name>
    <dbReference type="NCBI Taxonomy" id="135487"/>
    <lineage>
        <taxon>Bacteria</taxon>
        <taxon>Bacillati</taxon>
        <taxon>Actinomycetota</taxon>
        <taxon>Actinomycetes</taxon>
        <taxon>Mycobacteriales</taxon>
        <taxon>Nocardiaceae</taxon>
        <taxon>Nocardia</taxon>
    </lineage>
</organism>
<dbReference type="SUPFAM" id="SSF52540">
    <property type="entry name" value="P-loop containing nucleoside triphosphate hydrolases"/>
    <property type="match status" value="1"/>
</dbReference>
<evidence type="ECO:0000313" key="4">
    <source>
        <dbReference type="EMBL" id="NEW55840.1"/>
    </source>
</evidence>
<accession>A0ABX0CH13</accession>
<protein>
    <submittedName>
        <fullName evidence="4">Helix-turn-helix domain-containing protein</fullName>
    </submittedName>
</protein>
<dbReference type="InterPro" id="IPR027417">
    <property type="entry name" value="P-loop_NTPase"/>
</dbReference>
<feature type="domain" description="HTH luxR-type" evidence="3">
    <location>
        <begin position="847"/>
        <end position="912"/>
    </location>
</feature>
<keyword evidence="2" id="KW-0067">ATP-binding</keyword>
<evidence type="ECO:0000259" key="3">
    <source>
        <dbReference type="PROSITE" id="PS50043"/>
    </source>
</evidence>
<reference evidence="4 5" key="1">
    <citation type="submission" date="2020-01" db="EMBL/GenBank/DDBJ databases">
        <title>Genetics and antimicrobial susceptibilities of Nocardia species isolated from the soil; a comparison with species isolated from humans.</title>
        <authorList>
            <person name="Carrasco G."/>
            <person name="Monzon S."/>
            <person name="Sansegundo M."/>
            <person name="Garcia E."/>
            <person name="Garrido N."/>
            <person name="Medina M.J."/>
            <person name="Villalon P."/>
            <person name="Ramirez-Arocha A.C."/>
            <person name="Jimenez P."/>
            <person name="Cuesta I."/>
            <person name="Valdezate S."/>
        </authorList>
    </citation>
    <scope>NUCLEOTIDE SEQUENCE [LARGE SCALE GENOMIC DNA]</scope>
    <source>
        <strain evidence="4 5">CNM20110649</strain>
    </source>
</reference>
<dbReference type="CDD" id="cd06170">
    <property type="entry name" value="LuxR_C_like"/>
    <property type="match status" value="1"/>
</dbReference>
<dbReference type="SUPFAM" id="SSF46894">
    <property type="entry name" value="C-terminal effector domain of the bipartite response regulators"/>
    <property type="match status" value="1"/>
</dbReference>
<gene>
    <name evidence="4" type="ORF">GV794_09260</name>
</gene>
<proteinExistence type="predicted"/>
<dbReference type="PANTHER" id="PTHR16305">
    <property type="entry name" value="TESTICULAR SOLUBLE ADENYLYL CYCLASE"/>
    <property type="match status" value="1"/>
</dbReference>
<dbReference type="Pfam" id="PF13191">
    <property type="entry name" value="AAA_16"/>
    <property type="match status" value="1"/>
</dbReference>
<comment type="caution">
    <text evidence="4">The sequence shown here is derived from an EMBL/GenBank/DDBJ whole genome shotgun (WGS) entry which is preliminary data.</text>
</comment>
<dbReference type="Gene3D" id="1.10.10.10">
    <property type="entry name" value="Winged helix-like DNA-binding domain superfamily/Winged helix DNA-binding domain"/>
    <property type="match status" value="1"/>
</dbReference>
<evidence type="ECO:0000256" key="1">
    <source>
        <dbReference type="ARBA" id="ARBA00022741"/>
    </source>
</evidence>
<keyword evidence="5" id="KW-1185">Reference proteome</keyword>
<dbReference type="PRINTS" id="PR00038">
    <property type="entry name" value="HTHLUXR"/>
</dbReference>
<dbReference type="Proteomes" id="UP000470876">
    <property type="component" value="Unassembled WGS sequence"/>
</dbReference>
<dbReference type="Pfam" id="PF00196">
    <property type="entry name" value="GerE"/>
    <property type="match status" value="1"/>
</dbReference>
<dbReference type="PANTHER" id="PTHR16305:SF35">
    <property type="entry name" value="TRANSCRIPTIONAL ACTIVATOR DOMAIN"/>
    <property type="match status" value="1"/>
</dbReference>
<dbReference type="InterPro" id="IPR016032">
    <property type="entry name" value="Sig_transdc_resp-reg_C-effctor"/>
</dbReference>
<dbReference type="EMBL" id="JAAGUX010000011">
    <property type="protein sequence ID" value="NEW55840.1"/>
    <property type="molecule type" value="Genomic_DNA"/>
</dbReference>
<keyword evidence="1" id="KW-0547">Nucleotide-binding</keyword>
<evidence type="ECO:0000313" key="5">
    <source>
        <dbReference type="Proteomes" id="UP000470876"/>
    </source>
</evidence>
<dbReference type="InterPro" id="IPR041664">
    <property type="entry name" value="AAA_16"/>
</dbReference>
<dbReference type="PROSITE" id="PS50043">
    <property type="entry name" value="HTH_LUXR_2"/>
    <property type="match status" value="1"/>
</dbReference>
<dbReference type="RefSeq" id="WP_163825399.1">
    <property type="nucleotide sequence ID" value="NZ_JAAGUX010000011.1"/>
</dbReference>
<sequence>MLHGRDAEQAEIDRLLDAARAGRSGALVLRGEPGIGKTALLDYAAAQGIPAARSAGIESEAELPFAGLHLLVRPGMALADRLPEQQRDALRGAFGLAPRDPGDRMLIGLAVLTLLAEESADGPLLCLVDDAHWLDRATAEALLFAARRLDAEGVVMLFATRAGDSDFPAPGLPELRVTGIPQDAAAALVDSRAPDLAPVLRYRLLTEAMGNPLALLELPALLAAEAPDAGPNPLPLTDRLRVAFRGQVSGLPEPTMTVLLVAAAAHTADLTTVLRAAEILGAQLSDLRPAEDAGLVYSDGRALTFRHPMLRSAVYQGASLTRRLAAHRALAEAATAEEDADLRAWHLAAATTGPDEATAAALEDTAERARVRSGYHGAVAAYERAAGLSTESGGRARRLVLAAETAVEAGQFDRARALAERAGEADAGALSARLDHVRGTAEFGAGRPRTAHELLLSAAEAGTDPSRTARILTQAVHAAWYLGADELAEVADRARALRLPPTDPMAPIVDYLFAATLDLHPQFASDSTVPRAEAHPASPRIDLRTAATAARRNGADSPRDLVQMCGAGLVVGADEQVGELARELLAQCRDQGRIALLPPLLFFRAEAELFLGRPRESRVAAAEGLRIAEDIGNGHWISQLCGFLAYLGALEGAERECAEFVGKALADDLGGPDAAGATWTHAALGLLDLGLGKVDGALSRLTALTVEPARHQVIGLRVLPDLVEAAVRADAPQQAAEARDRLTTWARASGADWITALDHRAHALTTQDETAEQHFRDALPLGGRPFDTARTQLLFGEWLRRDKRKTEARTQLEAAAETFDRLGFTPWAQRANGELAALGVGSASRPVRGPAASLTPQELQIVRLAAQGLSNRDIAAQLVLSPRTVGHHLYKAYPKLGVVSRGELVDLSLGPD</sequence>
<name>A0ABX0CH13_9NOCA</name>
<dbReference type="SMART" id="SM00421">
    <property type="entry name" value="HTH_LUXR"/>
    <property type="match status" value="1"/>
</dbReference>
<dbReference type="InterPro" id="IPR036388">
    <property type="entry name" value="WH-like_DNA-bd_sf"/>
</dbReference>
<evidence type="ECO:0000256" key="2">
    <source>
        <dbReference type="ARBA" id="ARBA00022840"/>
    </source>
</evidence>